<evidence type="ECO:0000256" key="4">
    <source>
        <dbReference type="ARBA" id="ARBA00023136"/>
    </source>
</evidence>
<feature type="transmembrane region" description="Helical" evidence="5">
    <location>
        <begin position="309"/>
        <end position="329"/>
    </location>
</feature>
<feature type="transmembrane region" description="Helical" evidence="5">
    <location>
        <begin position="415"/>
        <end position="433"/>
    </location>
</feature>
<keyword evidence="8" id="KW-1185">Reference proteome</keyword>
<organism evidence="7 8">
    <name type="scientific">Rhodotorula taiwanensis</name>
    <dbReference type="NCBI Taxonomy" id="741276"/>
    <lineage>
        <taxon>Eukaryota</taxon>
        <taxon>Fungi</taxon>
        <taxon>Dikarya</taxon>
        <taxon>Basidiomycota</taxon>
        <taxon>Pucciniomycotina</taxon>
        <taxon>Microbotryomycetes</taxon>
        <taxon>Sporidiobolales</taxon>
        <taxon>Sporidiobolaceae</taxon>
        <taxon>Rhodotorula</taxon>
    </lineage>
</organism>
<feature type="domain" description="Exostosin GT47" evidence="6">
    <location>
        <begin position="745"/>
        <end position="914"/>
    </location>
</feature>
<name>A0A2S5B9T6_9BASI</name>
<feature type="transmembrane region" description="Helical" evidence="5">
    <location>
        <begin position="43"/>
        <end position="64"/>
    </location>
</feature>
<dbReference type="STRING" id="741276.A0A2S5B9T6"/>
<gene>
    <name evidence="7" type="ORF">BMF94_3469</name>
</gene>
<keyword evidence="3 5" id="KW-1133">Transmembrane helix</keyword>
<evidence type="ECO:0000259" key="6">
    <source>
        <dbReference type="Pfam" id="PF03016"/>
    </source>
</evidence>
<comment type="subcellular location">
    <subcellularLocation>
        <location evidence="1">Membrane</location>
        <topology evidence="1">Multi-pass membrane protein</topology>
    </subcellularLocation>
</comment>
<feature type="transmembrane region" description="Helical" evidence="5">
    <location>
        <begin position="264"/>
        <end position="284"/>
    </location>
</feature>
<reference evidence="7 8" key="1">
    <citation type="journal article" date="2018" name="Front. Microbiol.">
        <title>Prospects for Fungal Bioremediation of Acidic Radioactive Waste Sites: Characterization and Genome Sequence of Rhodotorula taiwanensis MD1149.</title>
        <authorList>
            <person name="Tkavc R."/>
            <person name="Matrosova V.Y."/>
            <person name="Grichenko O.E."/>
            <person name="Gostincar C."/>
            <person name="Volpe R.P."/>
            <person name="Klimenkova P."/>
            <person name="Gaidamakova E.K."/>
            <person name="Zhou C.E."/>
            <person name="Stewart B.J."/>
            <person name="Lyman M.G."/>
            <person name="Malfatti S.A."/>
            <person name="Rubinfeld B."/>
            <person name="Courtot M."/>
            <person name="Singh J."/>
            <person name="Dalgard C.L."/>
            <person name="Hamilton T."/>
            <person name="Frey K.G."/>
            <person name="Gunde-Cimerman N."/>
            <person name="Dugan L."/>
            <person name="Daly M.J."/>
        </authorList>
    </citation>
    <scope>NUCLEOTIDE SEQUENCE [LARGE SCALE GENOMIC DNA]</scope>
    <source>
        <strain evidence="7 8">MD1149</strain>
    </source>
</reference>
<dbReference type="Proteomes" id="UP000237144">
    <property type="component" value="Unassembled WGS sequence"/>
</dbReference>
<evidence type="ECO:0000256" key="5">
    <source>
        <dbReference type="SAM" id="Phobius"/>
    </source>
</evidence>
<keyword evidence="2 5" id="KW-0812">Transmembrane</keyword>
<evidence type="ECO:0000313" key="8">
    <source>
        <dbReference type="Proteomes" id="UP000237144"/>
    </source>
</evidence>
<keyword evidence="4 5" id="KW-0472">Membrane</keyword>
<dbReference type="EMBL" id="PJQD01000036">
    <property type="protein sequence ID" value="POY73532.1"/>
    <property type="molecule type" value="Genomic_DNA"/>
</dbReference>
<feature type="transmembrane region" description="Helical" evidence="5">
    <location>
        <begin position="445"/>
        <end position="463"/>
    </location>
</feature>
<feature type="transmembrane region" description="Helical" evidence="5">
    <location>
        <begin position="502"/>
        <end position="521"/>
    </location>
</feature>
<evidence type="ECO:0000256" key="3">
    <source>
        <dbReference type="ARBA" id="ARBA00022989"/>
    </source>
</evidence>
<proteinExistence type="predicted"/>
<dbReference type="PANTHER" id="PTHR10231">
    <property type="entry name" value="NUCLEOTIDE-SUGAR TRANSMEMBRANE TRANSPORTER"/>
    <property type="match status" value="1"/>
</dbReference>
<dbReference type="SUPFAM" id="SSF103481">
    <property type="entry name" value="Multidrug resistance efflux transporter EmrE"/>
    <property type="match status" value="1"/>
</dbReference>
<comment type="caution">
    <text evidence="7">The sequence shown here is derived from an EMBL/GenBank/DDBJ whole genome shotgun (WGS) entry which is preliminary data.</text>
</comment>
<dbReference type="OrthoDB" id="408493at2759"/>
<dbReference type="Pfam" id="PF03016">
    <property type="entry name" value="Exostosin_GT47"/>
    <property type="match status" value="1"/>
</dbReference>
<evidence type="ECO:0000256" key="1">
    <source>
        <dbReference type="ARBA" id="ARBA00004141"/>
    </source>
</evidence>
<evidence type="ECO:0000256" key="2">
    <source>
        <dbReference type="ARBA" id="ARBA00022692"/>
    </source>
</evidence>
<dbReference type="InterPro" id="IPR007271">
    <property type="entry name" value="Nuc_sug_transpt"/>
</dbReference>
<dbReference type="InterPro" id="IPR037185">
    <property type="entry name" value="EmrE-like"/>
</dbReference>
<protein>
    <recommendedName>
        <fullName evidence="6">Exostosin GT47 domain-containing protein</fullName>
    </recommendedName>
</protein>
<accession>A0A2S5B9T6</accession>
<feature type="transmembrane region" description="Helical" evidence="5">
    <location>
        <begin position="469"/>
        <end position="490"/>
    </location>
</feature>
<evidence type="ECO:0000313" key="7">
    <source>
        <dbReference type="EMBL" id="POY73532.1"/>
    </source>
</evidence>
<dbReference type="GO" id="GO:0015165">
    <property type="term" value="F:pyrimidine nucleotide-sugar transmembrane transporter activity"/>
    <property type="evidence" value="ECO:0007669"/>
    <property type="project" value="InterPro"/>
</dbReference>
<dbReference type="InterPro" id="IPR040911">
    <property type="entry name" value="Exostosin_GT47"/>
</dbReference>
<dbReference type="AlphaFoldDB" id="A0A2S5B9T6"/>
<dbReference type="GO" id="GO:0000139">
    <property type="term" value="C:Golgi membrane"/>
    <property type="evidence" value="ECO:0007669"/>
    <property type="project" value="InterPro"/>
</dbReference>
<feature type="transmembrane region" description="Helical" evidence="5">
    <location>
        <begin position="350"/>
        <end position="371"/>
    </location>
</feature>
<sequence>MARSRAITLAALGLQSSLLGIFQPHLDDGSVTFPPSRRVRPLLLTIFLRAEILKLAILLLLAVAEAMREKATLATLLSDLPSYRIRRDSGRLETIKEPYRDEPQIQQIRLPPPPCVPRAQAVRPSIGEDDVKRDAADVQVKLDAPLTPFSTVFPVYGLVAPSMCRSEAELNKVLATRHSESAQTAPLIWTERRELGIARIVVEDLFAADWWIMSIPAVLFAVQNNLLYVAARTLSVPVFQVLLQLKPPVTALFAVFMLGRRLHVLQWIALAVLGLGTVCMHVGATDWKAARQHGLLHYGVTQDLNLEHAPGIAAAILSIFAGAAASTHFETVVKRRQPNRQTARDMVDSLWIRCIQLSLLSCFVGLCLTLVQGDQAHLDAVSNVALGLRNLHDPLQPWYTPITSLGGGFFDGFSSTIWMIVGSQAVAGILIAAAMQQADTLVKDFALALSMVVAFAFALLVEGERAPTMSYFGAGTIVLAALSFRSAGAGPPFRVQVDRSRVLVIGLAVVALIYLGTGWSAPTSGWLSSVPAIRAKAIPLAGSPHSLRPHKMSGSTATSRAPTANVGLDRRPTVAVVDMSHVNDPLVEAAHTACKLGARPYRESTWAPFGFPVTVPPDYPYWVMRTDQYALDDILTTRLATYDRGVPLLSSPPPDFLFLPLISEIWANAWGCKAPELEAAAVRVAHFVRDLAKSVRDATYPRIILPVATIRSNLDWIFTPQLMAELRDRVILVSIENAPKVHPEGFKYLIDVPYPTAFHLSERTSGKKVSLDDYYFNTARPYLLHYGAGQSHPWGQPASDPFNGFALRDKIATELRTHQDTQAANQTAPKIAWDDITNSVERAENLSPIHAHMERSRFCLMPAGDSPSRRAFYEAIQLGCIPVIFRERSYGRLFPSSPELNDVSEYTVFIDEASYIAGEGPSLIERLQDVSLGEIRAKQEQILKIAPKLQWALPELDEWIDSTNAPDAVPIAGMSHWNRTVALERMRNDNATQDAFAMLLKELAAIRDGDWKAGEAYDLRRSLPSNVTA</sequence>
<dbReference type="Pfam" id="PF04142">
    <property type="entry name" value="Nuc_sug_transp"/>
    <property type="match status" value="1"/>
</dbReference>